<evidence type="ECO:0000256" key="5">
    <source>
        <dbReference type="ARBA" id="ARBA00022833"/>
    </source>
</evidence>
<feature type="binding site" evidence="8">
    <location>
        <position position="453"/>
    </location>
    <ligand>
        <name>Ca(2+)</name>
        <dbReference type="ChEBI" id="CHEBI:29108"/>
        <label>3</label>
    </ligand>
</feature>
<dbReference type="PANTHER" id="PTHR36159:SF1">
    <property type="entry name" value="RETROVIRUS-RELATED POL POLYPROTEIN FROM TRANSPOSON 412-LIKE PROTEIN"/>
    <property type="match status" value="1"/>
</dbReference>
<dbReference type="InterPro" id="IPR018487">
    <property type="entry name" value="Hemopexin-like_repeat"/>
</dbReference>
<feature type="binding site" evidence="8">
    <location>
        <position position="448"/>
    </location>
    <ligand>
        <name>Zn(2+)</name>
        <dbReference type="ChEBI" id="CHEBI:29105"/>
        <label>1</label>
    </ligand>
</feature>
<dbReference type="GO" id="GO:0004222">
    <property type="term" value="F:metalloendopeptidase activity"/>
    <property type="evidence" value="ECO:0000318"/>
    <property type="project" value="GO_Central"/>
</dbReference>
<feature type="binding site" evidence="8">
    <location>
        <position position="428"/>
    </location>
    <ligand>
        <name>Ca(2+)</name>
        <dbReference type="ChEBI" id="CHEBI:29108"/>
        <label>3</label>
    </ligand>
</feature>
<dbReference type="SUPFAM" id="SSF55486">
    <property type="entry name" value="Metalloproteases ('zincins'), catalytic domain"/>
    <property type="match status" value="1"/>
</dbReference>
<dbReference type="SUPFAM" id="SSF50923">
    <property type="entry name" value="Hemopexin-like domain"/>
    <property type="match status" value="1"/>
</dbReference>
<dbReference type="PRINTS" id="PR00138">
    <property type="entry name" value="MATRIXIN"/>
</dbReference>
<dbReference type="CDD" id="cd04278">
    <property type="entry name" value="ZnMc_MMP"/>
    <property type="match status" value="1"/>
</dbReference>
<keyword evidence="8" id="KW-0106">Calcium</keyword>
<keyword evidence="6" id="KW-0482">Metalloprotease</keyword>
<protein>
    <submittedName>
        <fullName evidence="12">Matrix metalloproteinase-19-like Protein</fullName>
    </submittedName>
</protein>
<feature type="binding site" evidence="8">
    <location>
        <position position="413"/>
    </location>
    <ligand>
        <name>Zn(2+)</name>
        <dbReference type="ChEBI" id="CHEBI:29105"/>
        <label>1</label>
    </ligand>
</feature>
<evidence type="ECO:0000256" key="1">
    <source>
        <dbReference type="ARBA" id="ARBA00010370"/>
    </source>
</evidence>
<feature type="active site" evidence="7">
    <location>
        <position position="477"/>
    </location>
</feature>
<evidence type="ECO:0000313" key="13">
    <source>
        <dbReference type="Proteomes" id="UP000007266"/>
    </source>
</evidence>
<dbReference type="InterPro" id="IPR036365">
    <property type="entry name" value="PGBD-like_sf"/>
</dbReference>
<dbReference type="SMART" id="SM00235">
    <property type="entry name" value="ZnMc"/>
    <property type="match status" value="1"/>
</dbReference>
<dbReference type="InterPro" id="IPR001818">
    <property type="entry name" value="Pept_M10_metallopeptidase"/>
</dbReference>
<evidence type="ECO:0000256" key="9">
    <source>
        <dbReference type="PIRSR" id="PIRSR621190-4"/>
    </source>
</evidence>
<evidence type="ECO:0000256" key="2">
    <source>
        <dbReference type="ARBA" id="ARBA00022670"/>
    </source>
</evidence>
<sequence length="767" mass="88126">MENVVDNLWRIDEMPVTDESTKSYTYNEIRESNINVKELEQYTLETNISGWKHLSGAYIFVKSKIKNNPNNYATISNNGINDFDYVRLFYEEVLIEETNYVGVATLISNLIEFSGDVSDTSASQLCWYPDTADSADTSQYKYEAQDKSVKFKDLDVDIKTIISKITNNSASNKGYLERWLLTKDEKTITKFIPLSKIFRFVRDCNKVLNGKIRIELRKNRIGGFLPALIPAALAVAKALGLGAAGYAGTKLAQKAFGDDESSAKPYDESKIQSYLEQFGYFASVSTKPGNAESLIEINEALIRFQEYYSLPVDGTLNQETLDLIKQPRCGNKDNPTAYRVHYQKWNKTNLKWYFSLATNEMKELAQKAFDQWESVSNLKFEYWHSQPSAVGEYNSVKPDILISFSNTLFQHNHNSRCQKGICSSSFDGKGNVLAHGFFPNNDECLGIHFDKSENWYFGESSNTPDDQTNFYTVLLHEIGHTLGIEHSANNNSIMYAYYKGDIDKLTRDDMWAIQYLYGIPERSKYESIPTTTTTTTTSTTTKKPITLTPRKTDSLPDLCSLSETINTFLIANHKLYIFYKKYVWIVNLKDMSYDNKPKLITDYLTFLPDNFQEISQIYQRPDGTILLTTNNLYYIIDFPNFVVKNGYNGRSITSLGVPSGKKINAIFSTYSGQTYIFYDNTMFIQFDECLLRPKKHGMIAELFSSIPSNVDKAFRYINGKIYFFKDNNYYEYHEFLQTTKSYKFDLSIFEIKCSIIDKIMILLNKLK</sequence>
<dbReference type="InterPro" id="IPR006026">
    <property type="entry name" value="Peptidase_Metallo"/>
</dbReference>
<dbReference type="GO" id="GO:0006508">
    <property type="term" value="P:proteolysis"/>
    <property type="evidence" value="ECO:0007669"/>
    <property type="project" value="UniProtKB-KW"/>
</dbReference>
<reference evidence="12 13" key="1">
    <citation type="journal article" date="2008" name="Nature">
        <title>The genome of the model beetle and pest Tribolium castaneum.</title>
        <authorList>
            <consortium name="Tribolium Genome Sequencing Consortium"/>
            <person name="Richards S."/>
            <person name="Gibbs R.A."/>
            <person name="Weinstock G.M."/>
            <person name="Brown S.J."/>
            <person name="Denell R."/>
            <person name="Beeman R.W."/>
            <person name="Gibbs R."/>
            <person name="Beeman R.W."/>
            <person name="Brown S.J."/>
            <person name="Bucher G."/>
            <person name="Friedrich M."/>
            <person name="Grimmelikhuijzen C.J."/>
            <person name="Klingler M."/>
            <person name="Lorenzen M."/>
            <person name="Richards S."/>
            <person name="Roth S."/>
            <person name="Schroder R."/>
            <person name="Tautz D."/>
            <person name="Zdobnov E.M."/>
            <person name="Muzny D."/>
            <person name="Gibbs R.A."/>
            <person name="Weinstock G.M."/>
            <person name="Attaway T."/>
            <person name="Bell S."/>
            <person name="Buhay C.J."/>
            <person name="Chandrabose M.N."/>
            <person name="Chavez D."/>
            <person name="Clerk-Blankenburg K.P."/>
            <person name="Cree A."/>
            <person name="Dao M."/>
            <person name="Davis C."/>
            <person name="Chacko J."/>
            <person name="Dinh H."/>
            <person name="Dugan-Rocha S."/>
            <person name="Fowler G."/>
            <person name="Garner T.T."/>
            <person name="Garnes J."/>
            <person name="Gnirke A."/>
            <person name="Hawes A."/>
            <person name="Hernandez J."/>
            <person name="Hines S."/>
            <person name="Holder M."/>
            <person name="Hume J."/>
            <person name="Jhangiani S.N."/>
            <person name="Joshi V."/>
            <person name="Khan Z.M."/>
            <person name="Jackson L."/>
            <person name="Kovar C."/>
            <person name="Kowis A."/>
            <person name="Lee S."/>
            <person name="Lewis L.R."/>
            <person name="Margolis J."/>
            <person name="Morgan M."/>
            <person name="Nazareth L.V."/>
            <person name="Nguyen N."/>
            <person name="Okwuonu G."/>
            <person name="Parker D."/>
            <person name="Richards S."/>
            <person name="Ruiz S.J."/>
            <person name="Santibanez J."/>
            <person name="Savard J."/>
            <person name="Scherer S.E."/>
            <person name="Schneider B."/>
            <person name="Sodergren E."/>
            <person name="Tautz D."/>
            <person name="Vattahil S."/>
            <person name="Villasana D."/>
            <person name="White C.S."/>
            <person name="Wright R."/>
            <person name="Park Y."/>
            <person name="Beeman R.W."/>
            <person name="Lord J."/>
            <person name="Oppert B."/>
            <person name="Lorenzen M."/>
            <person name="Brown S."/>
            <person name="Wang L."/>
            <person name="Savard J."/>
            <person name="Tautz D."/>
            <person name="Richards S."/>
            <person name="Weinstock G."/>
            <person name="Gibbs R.A."/>
            <person name="Liu Y."/>
            <person name="Worley K."/>
            <person name="Weinstock G."/>
            <person name="Elsik C.G."/>
            <person name="Reese J.T."/>
            <person name="Elhaik E."/>
            <person name="Landan G."/>
            <person name="Graur D."/>
            <person name="Arensburger P."/>
            <person name="Atkinson P."/>
            <person name="Beeman R.W."/>
            <person name="Beidler J."/>
            <person name="Brown S.J."/>
            <person name="Demuth J.P."/>
            <person name="Drury D.W."/>
            <person name="Du Y.Z."/>
            <person name="Fujiwara H."/>
            <person name="Lorenzen M."/>
            <person name="Maselli V."/>
            <person name="Osanai M."/>
            <person name="Park Y."/>
            <person name="Robertson H.M."/>
            <person name="Tu Z."/>
            <person name="Wang J.J."/>
            <person name="Wang S."/>
            <person name="Richards S."/>
            <person name="Song H."/>
            <person name="Zhang L."/>
            <person name="Sodergren E."/>
            <person name="Werner D."/>
            <person name="Stanke M."/>
            <person name="Morgenstern B."/>
            <person name="Solovyev V."/>
            <person name="Kosarev P."/>
            <person name="Brown G."/>
            <person name="Chen H.C."/>
            <person name="Ermolaeva O."/>
            <person name="Hlavina W."/>
            <person name="Kapustin Y."/>
            <person name="Kiryutin B."/>
            <person name="Kitts P."/>
            <person name="Maglott D."/>
            <person name="Pruitt K."/>
            <person name="Sapojnikov V."/>
            <person name="Souvorov A."/>
            <person name="Mackey A.J."/>
            <person name="Waterhouse R.M."/>
            <person name="Wyder S."/>
            <person name="Zdobnov E.M."/>
            <person name="Zdobnov E.M."/>
            <person name="Wyder S."/>
            <person name="Kriventseva E.V."/>
            <person name="Kadowaki T."/>
            <person name="Bork P."/>
            <person name="Aranda M."/>
            <person name="Bao R."/>
            <person name="Beermann A."/>
            <person name="Berns N."/>
            <person name="Bolognesi R."/>
            <person name="Bonneton F."/>
            <person name="Bopp D."/>
            <person name="Brown S.J."/>
            <person name="Bucher G."/>
            <person name="Butts T."/>
            <person name="Chaumot A."/>
            <person name="Denell R.E."/>
            <person name="Ferrier D.E."/>
            <person name="Friedrich M."/>
            <person name="Gordon C.M."/>
            <person name="Jindra M."/>
            <person name="Klingler M."/>
            <person name="Lan Q."/>
            <person name="Lattorff H.M."/>
            <person name="Laudet V."/>
            <person name="von Levetsow C."/>
            <person name="Liu Z."/>
            <person name="Lutz R."/>
            <person name="Lynch J.A."/>
            <person name="da Fonseca R.N."/>
            <person name="Posnien N."/>
            <person name="Reuter R."/>
            <person name="Roth S."/>
            <person name="Savard J."/>
            <person name="Schinko J.B."/>
            <person name="Schmitt C."/>
            <person name="Schoppmeier M."/>
            <person name="Schroder R."/>
            <person name="Shippy T.D."/>
            <person name="Simonnet F."/>
            <person name="Marques-Souza H."/>
            <person name="Tautz D."/>
            <person name="Tomoyasu Y."/>
            <person name="Trauner J."/>
            <person name="Van der Zee M."/>
            <person name="Vervoort M."/>
            <person name="Wittkopp N."/>
            <person name="Wimmer E.A."/>
            <person name="Yang X."/>
            <person name="Jones A.K."/>
            <person name="Sattelle D.B."/>
            <person name="Ebert P.R."/>
            <person name="Nelson D."/>
            <person name="Scott J.G."/>
            <person name="Beeman R.W."/>
            <person name="Muthukrishnan S."/>
            <person name="Kramer K.J."/>
            <person name="Arakane Y."/>
            <person name="Beeman R.W."/>
            <person name="Zhu Q."/>
            <person name="Hogenkamp D."/>
            <person name="Dixit R."/>
            <person name="Oppert B."/>
            <person name="Jiang H."/>
            <person name="Zou Z."/>
            <person name="Marshall J."/>
            <person name="Elpidina E."/>
            <person name="Vinokurov K."/>
            <person name="Oppert C."/>
            <person name="Zou Z."/>
            <person name="Evans J."/>
            <person name="Lu Z."/>
            <person name="Zhao P."/>
            <person name="Sumathipala N."/>
            <person name="Altincicek B."/>
            <person name="Vilcinskas A."/>
            <person name="Williams M."/>
            <person name="Hultmark D."/>
            <person name="Hetru C."/>
            <person name="Jiang H."/>
            <person name="Grimmelikhuijzen C.J."/>
            <person name="Hauser F."/>
            <person name="Cazzamali G."/>
            <person name="Williamson M."/>
            <person name="Park Y."/>
            <person name="Li B."/>
            <person name="Tanaka Y."/>
            <person name="Predel R."/>
            <person name="Neupert S."/>
            <person name="Schachtner J."/>
            <person name="Verleyen P."/>
            <person name="Raible F."/>
            <person name="Bork P."/>
            <person name="Friedrich M."/>
            <person name="Walden K.K."/>
            <person name="Robertson H.M."/>
            <person name="Angeli S."/>
            <person name="Foret S."/>
            <person name="Bucher G."/>
            <person name="Schuetz S."/>
            <person name="Maleszka R."/>
            <person name="Wimmer E.A."/>
            <person name="Beeman R.W."/>
            <person name="Lorenzen M."/>
            <person name="Tomoyasu Y."/>
            <person name="Miller S.C."/>
            <person name="Grossmann D."/>
            <person name="Bucher G."/>
        </authorList>
    </citation>
    <scope>NUCLEOTIDE SEQUENCE [LARGE SCALE GENOMIC DNA]</scope>
    <source>
        <strain evidence="12 13">Georgia GA2</strain>
    </source>
</reference>
<dbReference type="GO" id="GO:0030574">
    <property type="term" value="P:collagen catabolic process"/>
    <property type="evidence" value="ECO:0000318"/>
    <property type="project" value="GO_Central"/>
</dbReference>
<keyword evidence="13" id="KW-1185">Reference proteome</keyword>
<organism evidence="12 13">
    <name type="scientific">Tribolium castaneum</name>
    <name type="common">Red flour beetle</name>
    <dbReference type="NCBI Taxonomy" id="7070"/>
    <lineage>
        <taxon>Eukaryota</taxon>
        <taxon>Metazoa</taxon>
        <taxon>Ecdysozoa</taxon>
        <taxon>Arthropoda</taxon>
        <taxon>Hexapoda</taxon>
        <taxon>Insecta</taxon>
        <taxon>Pterygota</taxon>
        <taxon>Neoptera</taxon>
        <taxon>Endopterygota</taxon>
        <taxon>Coleoptera</taxon>
        <taxon>Polyphaga</taxon>
        <taxon>Cucujiformia</taxon>
        <taxon>Tenebrionidae</taxon>
        <taxon>Tenebrionidae incertae sedis</taxon>
        <taxon>Tribolium</taxon>
    </lineage>
</organism>
<dbReference type="STRING" id="7070.D7EIH9"/>
<comment type="cofactor">
    <cofactor evidence="8">
        <name>Zn(2+)</name>
        <dbReference type="ChEBI" id="CHEBI:29105"/>
    </cofactor>
    <text evidence="8">Binds 2 Zn(2+) ions per subunit.</text>
</comment>
<feature type="domain" description="Peptidase metallopeptidase" evidence="11">
    <location>
        <begin position="341"/>
        <end position="519"/>
    </location>
</feature>
<comment type="cofactor">
    <cofactor evidence="8">
        <name>Ca(2+)</name>
        <dbReference type="ChEBI" id="CHEBI:29108"/>
    </cofactor>
    <text evidence="8">Can bind about 5 Ca(2+) ions per subunit.</text>
</comment>
<evidence type="ECO:0000313" key="12">
    <source>
        <dbReference type="EMBL" id="EFA12003.1"/>
    </source>
</evidence>
<proteinExistence type="inferred from homology"/>
<keyword evidence="3 8" id="KW-0479">Metal-binding</keyword>
<feature type="binding site" evidence="8">
    <location>
        <position position="435"/>
    </location>
    <ligand>
        <name>Zn(2+)</name>
        <dbReference type="ChEBI" id="CHEBI:29105"/>
        <label>1</label>
    </ligand>
</feature>
<evidence type="ECO:0000256" key="8">
    <source>
        <dbReference type="PIRSR" id="PIRSR621190-2"/>
    </source>
</evidence>
<feature type="binding site" description="in inhibited form" evidence="8">
    <location>
        <position position="329"/>
    </location>
    <ligand>
        <name>Zn(2+)</name>
        <dbReference type="ChEBI" id="CHEBI:29105"/>
        <label>2</label>
        <note>catalytic</note>
    </ligand>
</feature>
<dbReference type="HOGENOM" id="CLU_364235_0_0_1"/>
<feature type="binding site" evidence="8">
    <location>
        <position position="486"/>
    </location>
    <ligand>
        <name>Zn(2+)</name>
        <dbReference type="ChEBI" id="CHEBI:29105"/>
        <label>2</label>
        <note>catalytic</note>
    </ligand>
</feature>
<dbReference type="SUPFAM" id="SSF47090">
    <property type="entry name" value="PGBD-like"/>
    <property type="match status" value="1"/>
</dbReference>
<reference evidence="12 13" key="2">
    <citation type="journal article" date="2010" name="Nucleic Acids Res.">
        <title>BeetleBase in 2010: revisions to provide comprehensive genomic information for Tribolium castaneum.</title>
        <authorList>
            <person name="Kim H.S."/>
            <person name="Murphy T."/>
            <person name="Xia J."/>
            <person name="Caragea D."/>
            <person name="Park Y."/>
            <person name="Beeman R.W."/>
            <person name="Lorenzen M.D."/>
            <person name="Butcher S."/>
            <person name="Manak J.R."/>
            <person name="Brown S.J."/>
        </authorList>
    </citation>
    <scope>NUCLEOTIDE SEQUENCE [LARGE SCALE GENOMIC DNA]</scope>
    <source>
        <strain evidence="12 13">Georgia GA2</strain>
    </source>
</reference>
<dbReference type="eggNOG" id="KOG1565">
    <property type="taxonomic scope" value="Eukaryota"/>
</dbReference>
<feature type="modified residue" description="Phosphotyrosine; by PKDCC" evidence="9">
    <location>
        <position position="647"/>
    </location>
</feature>
<comment type="similarity">
    <text evidence="1">Belongs to the peptidase M10A family.</text>
</comment>
<evidence type="ECO:0000256" key="6">
    <source>
        <dbReference type="ARBA" id="ARBA00023049"/>
    </source>
</evidence>
<dbReference type="GO" id="GO:0005615">
    <property type="term" value="C:extracellular space"/>
    <property type="evidence" value="ECO:0000318"/>
    <property type="project" value="GO_Central"/>
</dbReference>
<dbReference type="PROSITE" id="PS51642">
    <property type="entry name" value="HEMOPEXIN_2"/>
    <property type="match status" value="1"/>
</dbReference>
<dbReference type="SMART" id="SM00120">
    <property type="entry name" value="HX"/>
    <property type="match status" value="2"/>
</dbReference>
<dbReference type="InterPro" id="IPR021190">
    <property type="entry name" value="Pept_M10A"/>
</dbReference>
<feature type="binding site" evidence="8">
    <location>
        <position position="427"/>
    </location>
    <ligand>
        <name>Ca(2+)</name>
        <dbReference type="ChEBI" id="CHEBI:29108"/>
        <label>3</label>
    </ligand>
</feature>
<dbReference type="InterPro" id="IPR002477">
    <property type="entry name" value="Peptidoglycan-bd-like"/>
</dbReference>
<dbReference type="GO" id="GO:0008270">
    <property type="term" value="F:zinc ion binding"/>
    <property type="evidence" value="ECO:0007669"/>
    <property type="project" value="InterPro"/>
</dbReference>
<keyword evidence="2" id="KW-0645">Protease</keyword>
<keyword evidence="4" id="KW-0378">Hydrolase</keyword>
<accession>D7EIH9</accession>
<dbReference type="EMBL" id="KQ972666">
    <property type="protein sequence ID" value="EFA12003.1"/>
    <property type="molecule type" value="Genomic_DNA"/>
</dbReference>
<dbReference type="InterPro" id="IPR036375">
    <property type="entry name" value="Hemopexin-like_dom_sf"/>
</dbReference>
<dbReference type="Pfam" id="PF00045">
    <property type="entry name" value="Hemopexin"/>
    <property type="match status" value="1"/>
</dbReference>
<dbReference type="Proteomes" id="UP000007266">
    <property type="component" value="Unassembled WGS sequence"/>
</dbReference>
<dbReference type="FunFam" id="2.110.10.10:FF:000024">
    <property type="entry name" value="Matrix metalloproteinase-16-like Protein"/>
    <property type="match status" value="1"/>
</dbReference>
<feature type="binding site" evidence="8">
    <location>
        <position position="450"/>
    </location>
    <ligand>
        <name>Ca(2+)</name>
        <dbReference type="ChEBI" id="CHEBI:29108"/>
        <label>3</label>
    </ligand>
</feature>
<dbReference type="PhylomeDB" id="D7EIH9"/>
<feature type="repeat" description="Hemopexin" evidence="10">
    <location>
        <begin position="707"/>
        <end position="753"/>
    </location>
</feature>
<dbReference type="InterPro" id="IPR024079">
    <property type="entry name" value="MetalloPept_cat_dom_sf"/>
</dbReference>
<evidence type="ECO:0000256" key="7">
    <source>
        <dbReference type="PIRSR" id="PIRSR621190-1"/>
    </source>
</evidence>
<feature type="binding site" evidence="8">
    <location>
        <position position="494"/>
    </location>
    <ligand>
        <name>Zn(2+)</name>
        <dbReference type="ChEBI" id="CHEBI:29105"/>
        <label>2</label>
        <note>catalytic</note>
    </ligand>
</feature>
<dbReference type="Pfam" id="PF01471">
    <property type="entry name" value="PG_binding_1"/>
    <property type="match status" value="1"/>
</dbReference>
<keyword evidence="5 8" id="KW-0862">Zinc</keyword>
<feature type="binding site" evidence="8">
    <location>
        <position position="453"/>
    </location>
    <ligand>
        <name>Ca(2+)</name>
        <dbReference type="ChEBI" id="CHEBI:29108"/>
        <label>1</label>
    </ligand>
</feature>
<dbReference type="Pfam" id="PF00413">
    <property type="entry name" value="Peptidase_M10"/>
    <property type="match status" value="1"/>
</dbReference>
<dbReference type="PANTHER" id="PTHR36159">
    <property type="entry name" value="PROTEIN CBG23766"/>
    <property type="match status" value="1"/>
</dbReference>
<feature type="binding site" evidence="8">
    <location>
        <position position="480"/>
    </location>
    <ligand>
        <name>Zn(2+)</name>
        <dbReference type="ChEBI" id="CHEBI:29105"/>
        <label>2</label>
        <note>catalytic</note>
    </ligand>
</feature>
<dbReference type="AlphaFoldDB" id="D7EIH9"/>
<gene>
    <name evidence="12" type="primary">GLEAN_06893</name>
    <name evidence="12" type="ORF">TcasGA2_TC006893</name>
</gene>
<dbReference type="Gene3D" id="3.40.390.10">
    <property type="entry name" value="Collagenase (Catalytic Domain)"/>
    <property type="match status" value="1"/>
</dbReference>
<evidence type="ECO:0000256" key="10">
    <source>
        <dbReference type="PROSITE-ProRule" id="PRU01011"/>
    </source>
</evidence>
<dbReference type="InterPro" id="IPR033739">
    <property type="entry name" value="M10A_MMP"/>
</dbReference>
<dbReference type="GO" id="GO:0031012">
    <property type="term" value="C:extracellular matrix"/>
    <property type="evidence" value="ECO:0007669"/>
    <property type="project" value="InterPro"/>
</dbReference>
<name>D7EIH9_TRICA</name>
<dbReference type="GO" id="GO:0030198">
    <property type="term" value="P:extracellular matrix organization"/>
    <property type="evidence" value="ECO:0000318"/>
    <property type="project" value="GO_Central"/>
</dbReference>
<dbReference type="Gene3D" id="2.110.10.10">
    <property type="entry name" value="Hemopexin-like domain"/>
    <property type="match status" value="1"/>
</dbReference>
<feature type="binding site" evidence="8">
    <location>
        <position position="399"/>
    </location>
    <ligand>
        <name>Ca(2+)</name>
        <dbReference type="ChEBI" id="CHEBI:29108"/>
        <label>2</label>
    </ligand>
</feature>
<evidence type="ECO:0000256" key="3">
    <source>
        <dbReference type="ARBA" id="ARBA00022723"/>
    </source>
</evidence>
<dbReference type="FunFam" id="3.40.390.10:FF:000160">
    <property type="entry name" value="Matrix metalloproteinase-28-like Protein"/>
    <property type="match status" value="1"/>
</dbReference>
<feature type="binding site" evidence="8">
    <location>
        <position position="711"/>
    </location>
    <ligand>
        <name>Ca(2+)</name>
        <dbReference type="ChEBI" id="CHEBI:29108"/>
        <label>4</label>
    </ligand>
</feature>
<dbReference type="InParanoid" id="D7EIH9"/>
<evidence type="ECO:0000259" key="11">
    <source>
        <dbReference type="SMART" id="SM00235"/>
    </source>
</evidence>
<evidence type="ECO:0000256" key="4">
    <source>
        <dbReference type="ARBA" id="ARBA00022801"/>
    </source>
</evidence>
<feature type="binding site" evidence="8">
    <location>
        <position position="476"/>
    </location>
    <ligand>
        <name>Zn(2+)</name>
        <dbReference type="ChEBI" id="CHEBI:29105"/>
        <label>2</label>
        <note>catalytic</note>
    </ligand>
</feature>
<dbReference type="OMA" id="HAINKEI"/>